<organism evidence="1 2">
    <name type="scientific">Metallosphaera hakonensis JCM 8857 = DSM 7519</name>
    <dbReference type="NCBI Taxonomy" id="1293036"/>
    <lineage>
        <taxon>Archaea</taxon>
        <taxon>Thermoproteota</taxon>
        <taxon>Thermoprotei</taxon>
        <taxon>Sulfolobales</taxon>
        <taxon>Sulfolobaceae</taxon>
        <taxon>Metallosphaera</taxon>
    </lineage>
</organism>
<name>A0A2U9IR78_9CREN</name>
<dbReference type="KEGG" id="mhk:DFR87_00785"/>
<sequence length="200" mass="23096">MKFTEEAKVEIVFGDGSTDRMIIKEVMDKNKHKYCKLSLFLPESGVKGIVIEVITGIRGVLKFIKNDISKFSMSYIVFIDKEHCNSDCERCIRESAREYGITVSTIDRLSEDLDIYKLKCTVGNKDFSVYFIFLGFTCCIEDFILKICNQVISEYDRKGCCKKYKDQLNRLPKEIRGKCVESAENELFKIIEIVLNDLTN</sequence>
<keyword evidence="2" id="KW-1185">Reference proteome</keyword>
<dbReference type="EMBL" id="CP029287">
    <property type="protein sequence ID" value="AWR98486.1"/>
    <property type="molecule type" value="Genomic_DNA"/>
</dbReference>
<dbReference type="AlphaFoldDB" id="A0A2U9IR78"/>
<dbReference type="GeneID" id="36833833"/>
<accession>A0A2U9IR78</accession>
<proteinExistence type="predicted"/>
<gene>
    <name evidence="1" type="ORF">DFR87_00785</name>
</gene>
<dbReference type="RefSeq" id="WP_110368706.1">
    <property type="nucleotide sequence ID" value="NZ_CP029287.2"/>
</dbReference>
<dbReference type="STRING" id="1293036.GCA_001315825_03189"/>
<reference evidence="1" key="1">
    <citation type="submission" date="2018-05" db="EMBL/GenBank/DDBJ databases">
        <title>Complete Genome Sequences of Extremely Thermoacidophilic, Metal-Mobilizing Type-Strain Members of the Archaeal Family Sulfolobaceae: Acidianus brierleyi DSM-1651T, Acidianus sulfidivorans DSM-18786T, Metallosphaera hakonensis DSM-7519T, and Metallosphaera prunae DSM-10039T.</title>
        <authorList>
            <person name="Counts J.A."/>
            <person name="Kelly R.M."/>
        </authorList>
    </citation>
    <scope>NUCLEOTIDE SEQUENCE [LARGE SCALE GENOMIC DNA]</scope>
    <source>
        <strain evidence="1">HO1-1</strain>
    </source>
</reference>
<dbReference type="OrthoDB" id="43021at2157"/>
<dbReference type="Proteomes" id="UP000247586">
    <property type="component" value="Chromosome"/>
</dbReference>
<protein>
    <submittedName>
        <fullName evidence="1">Uncharacterized protein</fullName>
    </submittedName>
</protein>
<evidence type="ECO:0000313" key="1">
    <source>
        <dbReference type="EMBL" id="AWR98486.1"/>
    </source>
</evidence>
<evidence type="ECO:0000313" key="2">
    <source>
        <dbReference type="Proteomes" id="UP000247586"/>
    </source>
</evidence>